<dbReference type="AlphaFoldDB" id="A0A0F4GD37"/>
<dbReference type="EMBL" id="LAFY01004177">
    <property type="protein sequence ID" value="KJX94100.1"/>
    <property type="molecule type" value="Genomic_DNA"/>
</dbReference>
<organism evidence="2 3">
    <name type="scientific">Zymoseptoria brevis</name>
    <dbReference type="NCBI Taxonomy" id="1047168"/>
    <lineage>
        <taxon>Eukaryota</taxon>
        <taxon>Fungi</taxon>
        <taxon>Dikarya</taxon>
        <taxon>Ascomycota</taxon>
        <taxon>Pezizomycotina</taxon>
        <taxon>Dothideomycetes</taxon>
        <taxon>Dothideomycetidae</taxon>
        <taxon>Mycosphaerellales</taxon>
        <taxon>Mycosphaerellaceae</taxon>
        <taxon>Zymoseptoria</taxon>
    </lineage>
</organism>
<sequence length="179" mass="19380">MANPSDQQPNLLSSIAPLNRLYRVQLLSLPVRVVDDYQEIDQLYDEAVRSSATSVTTATKIPTTKATSRNSRSYLTAWSPPELDDAEDAAMEKADLKVEEADLKVEEADLKVAEENEDIEEDNDATIEGNDDDTLDPDSIPLPDISLTDPPASSDRLAADDAAPSSKVIAARCGVDCSD</sequence>
<proteinExistence type="predicted"/>
<gene>
    <name evidence="2" type="ORF">TI39_contig4218g00006</name>
</gene>
<reference evidence="2 3" key="1">
    <citation type="submission" date="2015-03" db="EMBL/GenBank/DDBJ databases">
        <title>RNA-seq based gene annotation and comparative genomics of four Zymoseptoria species reveal species-specific pathogenicity related genes and transposable element activity.</title>
        <authorList>
            <person name="Grandaubert J."/>
            <person name="Bhattacharyya A."/>
            <person name="Stukenbrock E.H."/>
        </authorList>
    </citation>
    <scope>NUCLEOTIDE SEQUENCE [LARGE SCALE GENOMIC DNA]</scope>
    <source>
        <strain evidence="2 3">Zb18110</strain>
    </source>
</reference>
<feature type="region of interest" description="Disordered" evidence="1">
    <location>
        <begin position="49"/>
        <end position="88"/>
    </location>
</feature>
<feature type="compositionally biased region" description="Acidic residues" evidence="1">
    <location>
        <begin position="115"/>
        <end position="136"/>
    </location>
</feature>
<feature type="compositionally biased region" description="Low complexity" evidence="1">
    <location>
        <begin position="49"/>
        <end position="68"/>
    </location>
</feature>
<feature type="compositionally biased region" description="Low complexity" evidence="1">
    <location>
        <begin position="149"/>
        <end position="165"/>
    </location>
</feature>
<evidence type="ECO:0000313" key="2">
    <source>
        <dbReference type="EMBL" id="KJX94100.1"/>
    </source>
</evidence>
<dbReference type="Proteomes" id="UP000033647">
    <property type="component" value="Unassembled WGS sequence"/>
</dbReference>
<evidence type="ECO:0000256" key="1">
    <source>
        <dbReference type="SAM" id="MobiDB-lite"/>
    </source>
</evidence>
<evidence type="ECO:0000313" key="3">
    <source>
        <dbReference type="Proteomes" id="UP000033647"/>
    </source>
</evidence>
<accession>A0A0F4GD37</accession>
<dbReference type="OrthoDB" id="10653474at2759"/>
<protein>
    <submittedName>
        <fullName evidence="2">Uncharacterized protein</fullName>
    </submittedName>
</protein>
<name>A0A0F4GD37_9PEZI</name>
<comment type="caution">
    <text evidence="2">The sequence shown here is derived from an EMBL/GenBank/DDBJ whole genome shotgun (WGS) entry which is preliminary data.</text>
</comment>
<feature type="region of interest" description="Disordered" evidence="1">
    <location>
        <begin position="107"/>
        <end position="165"/>
    </location>
</feature>
<keyword evidence="3" id="KW-1185">Reference proteome</keyword>